<evidence type="ECO:0000256" key="1">
    <source>
        <dbReference type="SAM" id="MobiDB-lite"/>
    </source>
</evidence>
<gene>
    <name evidence="2" type="ORF">Tci_614419</name>
</gene>
<feature type="region of interest" description="Disordered" evidence="1">
    <location>
        <begin position="17"/>
        <end position="80"/>
    </location>
</feature>
<sequence>NDKEREMELRQVHVREATPVLQTGSPCIRRYRGRVGEFKEDSNKDESQAKKESGDWMPSEQRSKEGGNLPPNGMYLSHNPPPFIPNSLQPPPNRLMPTYVNPYSQPNASMTYSQPPSYPFHAQSSNLSFRGVSACHPYEGYTQQAPMSNYGPSHNGHMYPLNVSPTSYPFYAQPINPLPNAPMCSTYGPVVLFVDFIGCVNPFVRWIKDYPLSDGLKMPYHVGSYDGKGDPEKYLHLFEGSIVSYEDLKAKFQSHFSQQKKFPKTYLVIMGLHEEQCISGFVHRLKTRILVEFLSTDLPTTYKGLMEKTYTWIEAKEVATNEAPNDHKEGFDKFSKGFSWDNNKGRKKSWDMFSSYKGSNHGLLGNLTKSPREILATDTAAKAIEHPLRMELRHQVKKAVKSGQLAQLVKGIKKGKIIGLHEEQCISGFVHRLKTRILVEFLSTDLPTTYKGLMEKTYTWIEAKEVATNEAPNDHKEGFDKFSKGFSWDNNKGRKKSWDMFSSYKGSNHGLLGNLTKSPREILATDTAAKAIEHPLRMV</sequence>
<comment type="caution">
    <text evidence="2">The sequence shown here is derived from an EMBL/GenBank/DDBJ whole genome shotgun (WGS) entry which is preliminary data.</text>
</comment>
<organism evidence="2">
    <name type="scientific">Tanacetum cinerariifolium</name>
    <name type="common">Dalmatian daisy</name>
    <name type="synonym">Chrysanthemum cinerariifolium</name>
    <dbReference type="NCBI Taxonomy" id="118510"/>
    <lineage>
        <taxon>Eukaryota</taxon>
        <taxon>Viridiplantae</taxon>
        <taxon>Streptophyta</taxon>
        <taxon>Embryophyta</taxon>
        <taxon>Tracheophyta</taxon>
        <taxon>Spermatophyta</taxon>
        <taxon>Magnoliopsida</taxon>
        <taxon>eudicotyledons</taxon>
        <taxon>Gunneridae</taxon>
        <taxon>Pentapetalae</taxon>
        <taxon>asterids</taxon>
        <taxon>campanulids</taxon>
        <taxon>Asterales</taxon>
        <taxon>Asteraceae</taxon>
        <taxon>Asteroideae</taxon>
        <taxon>Anthemideae</taxon>
        <taxon>Anthemidinae</taxon>
        <taxon>Tanacetum</taxon>
    </lineage>
</organism>
<dbReference type="AlphaFoldDB" id="A0A699JLW4"/>
<feature type="compositionally biased region" description="Basic and acidic residues" evidence="1">
    <location>
        <begin position="34"/>
        <end position="54"/>
    </location>
</feature>
<protein>
    <submittedName>
        <fullName evidence="2">Uncharacterized protein</fullName>
    </submittedName>
</protein>
<evidence type="ECO:0000313" key="2">
    <source>
        <dbReference type="EMBL" id="GFA42447.1"/>
    </source>
</evidence>
<reference evidence="2" key="1">
    <citation type="journal article" date="2019" name="Sci. Rep.">
        <title>Draft genome of Tanacetum cinerariifolium, the natural source of mosquito coil.</title>
        <authorList>
            <person name="Yamashiro T."/>
            <person name="Shiraishi A."/>
            <person name="Satake H."/>
            <person name="Nakayama K."/>
        </authorList>
    </citation>
    <scope>NUCLEOTIDE SEQUENCE</scope>
</reference>
<accession>A0A699JLW4</accession>
<feature type="non-terminal residue" evidence="2">
    <location>
        <position position="1"/>
    </location>
</feature>
<dbReference type="EMBL" id="BKCJ010421628">
    <property type="protein sequence ID" value="GFA42447.1"/>
    <property type="molecule type" value="Genomic_DNA"/>
</dbReference>
<proteinExistence type="predicted"/>
<name>A0A699JLW4_TANCI</name>